<keyword evidence="1" id="KW-0732">Signal</keyword>
<dbReference type="Proteomes" id="UP000326912">
    <property type="component" value="Unassembled WGS sequence"/>
</dbReference>
<keyword evidence="3" id="KW-1185">Reference proteome</keyword>
<sequence>MKKRVLPILVLPMLLLAFLAAAPLSASAATTSSTSQLTKHHRVHFFKHGSQHKGASQLAGSNDLNYGGGPVMGGTTNVYAIFWEPTGNVSSTYHGLIQRYFGDVGGTGLYNINTQYTDSSGNVPSNTQFAGSWTDNSPYPESPLLDSDIQNEVSQAQSANGWSSSIDNIFFVFTEAGQDLCFDSSQSQCASNAFCAYHSYFGSNTIYAAMPYAASFSCNGGQGPNGDQAADETINVTSHEQMEAATDPLLNAWTDSSGQEIGDKCAWNFGATNADGSNVNYNGDPYLLQQEWDNNISGCALTGP</sequence>
<dbReference type="EMBL" id="BKZW01000002">
    <property type="protein sequence ID" value="GER90069.1"/>
    <property type="molecule type" value="Genomic_DNA"/>
</dbReference>
<gene>
    <name evidence="2" type="ORF">KDW_42310</name>
</gene>
<proteinExistence type="predicted"/>
<accession>A0A5J4KVE5</accession>
<name>A0A5J4KVE5_9CHLR</name>
<comment type="caution">
    <text evidence="2">The sequence shown here is derived from an EMBL/GenBank/DDBJ whole genome shotgun (WGS) entry which is preliminary data.</text>
</comment>
<dbReference type="RefSeq" id="WP_151757854.1">
    <property type="nucleotide sequence ID" value="NZ_BKZW01000002.1"/>
</dbReference>
<evidence type="ECO:0000313" key="2">
    <source>
        <dbReference type="EMBL" id="GER90069.1"/>
    </source>
</evidence>
<dbReference type="AlphaFoldDB" id="A0A5J4KVE5"/>
<feature type="chain" id="PRO_5023936540" evidence="1">
    <location>
        <begin position="29"/>
        <end position="304"/>
    </location>
</feature>
<protein>
    <submittedName>
        <fullName evidence="2">Uncharacterized protein</fullName>
    </submittedName>
</protein>
<organism evidence="2 3">
    <name type="scientific">Dictyobacter vulcani</name>
    <dbReference type="NCBI Taxonomy" id="2607529"/>
    <lineage>
        <taxon>Bacteria</taxon>
        <taxon>Bacillati</taxon>
        <taxon>Chloroflexota</taxon>
        <taxon>Ktedonobacteria</taxon>
        <taxon>Ktedonobacterales</taxon>
        <taxon>Dictyobacteraceae</taxon>
        <taxon>Dictyobacter</taxon>
    </lineage>
</organism>
<evidence type="ECO:0000256" key="1">
    <source>
        <dbReference type="SAM" id="SignalP"/>
    </source>
</evidence>
<feature type="signal peptide" evidence="1">
    <location>
        <begin position="1"/>
        <end position="28"/>
    </location>
</feature>
<reference evidence="2 3" key="1">
    <citation type="submission" date="2019-10" db="EMBL/GenBank/DDBJ databases">
        <title>Dictyobacter vulcani sp. nov., within the class Ktedonobacteria, isolated from soil of volcanic Mt. Zao.</title>
        <authorList>
            <person name="Zheng Y."/>
            <person name="Wang C.M."/>
            <person name="Sakai Y."/>
            <person name="Abe K."/>
            <person name="Yokota A."/>
            <person name="Yabe S."/>
        </authorList>
    </citation>
    <scope>NUCLEOTIDE SEQUENCE [LARGE SCALE GENOMIC DNA]</scope>
    <source>
        <strain evidence="2 3">W12</strain>
    </source>
</reference>
<evidence type="ECO:0000313" key="3">
    <source>
        <dbReference type="Proteomes" id="UP000326912"/>
    </source>
</evidence>